<keyword evidence="6" id="KW-0687">Ribonucleoprotein</keyword>
<dbReference type="SUPFAM" id="SSF54211">
    <property type="entry name" value="Ribosomal protein S5 domain 2-like"/>
    <property type="match status" value="1"/>
</dbReference>
<comment type="subcellular location">
    <subcellularLocation>
        <location evidence="1">Mitochondrion</location>
    </subcellularLocation>
</comment>
<dbReference type="PANTHER" id="PTHR21569">
    <property type="entry name" value="RIBOSOMAL PROTEIN S9"/>
    <property type="match status" value="1"/>
</dbReference>
<dbReference type="GO" id="GO:0005763">
    <property type="term" value="C:mitochondrial small ribosomal subunit"/>
    <property type="evidence" value="ECO:0007669"/>
    <property type="project" value="TreeGrafter"/>
</dbReference>
<keyword evidence="4" id="KW-0689">Ribosomal protein</keyword>
<evidence type="ECO:0000256" key="9">
    <source>
        <dbReference type="SAM" id="MobiDB-lite"/>
    </source>
</evidence>
<evidence type="ECO:0000313" key="10">
    <source>
        <dbReference type="EMBL" id="KAK8733603.1"/>
    </source>
</evidence>
<evidence type="ECO:0000256" key="5">
    <source>
        <dbReference type="ARBA" id="ARBA00023128"/>
    </source>
</evidence>
<reference evidence="10 11" key="1">
    <citation type="journal article" date="2024" name="BMC Genomics">
        <title>Genome assembly of redclaw crayfish (Cherax quadricarinatus) provides insights into its immune adaptation and hypoxia tolerance.</title>
        <authorList>
            <person name="Liu Z."/>
            <person name="Zheng J."/>
            <person name="Li H."/>
            <person name="Fang K."/>
            <person name="Wang S."/>
            <person name="He J."/>
            <person name="Zhou D."/>
            <person name="Weng S."/>
            <person name="Chi M."/>
            <person name="Gu Z."/>
            <person name="He J."/>
            <person name="Li F."/>
            <person name="Wang M."/>
        </authorList>
    </citation>
    <scope>NUCLEOTIDE SEQUENCE [LARGE SCALE GENOMIC DNA]</scope>
    <source>
        <strain evidence="10">ZL_2023a</strain>
    </source>
</reference>
<dbReference type="GO" id="GO:0006412">
    <property type="term" value="P:translation"/>
    <property type="evidence" value="ECO:0007669"/>
    <property type="project" value="InterPro"/>
</dbReference>
<dbReference type="InterPro" id="IPR014721">
    <property type="entry name" value="Ribsml_uS5_D2-typ_fold_subgr"/>
</dbReference>
<dbReference type="EMBL" id="JARKIK010000053">
    <property type="protein sequence ID" value="KAK8733603.1"/>
    <property type="molecule type" value="Genomic_DNA"/>
</dbReference>
<evidence type="ECO:0000256" key="2">
    <source>
        <dbReference type="ARBA" id="ARBA00005251"/>
    </source>
</evidence>
<dbReference type="GO" id="GO:0003735">
    <property type="term" value="F:structural constituent of ribosome"/>
    <property type="evidence" value="ECO:0007669"/>
    <property type="project" value="InterPro"/>
</dbReference>
<dbReference type="AlphaFoldDB" id="A0AAW0WN44"/>
<dbReference type="PANTHER" id="PTHR21569:SF1">
    <property type="entry name" value="SMALL RIBOSOMAL SUBUNIT PROTEIN US9M"/>
    <property type="match status" value="1"/>
</dbReference>
<gene>
    <name evidence="10" type="ORF">OTU49_006386</name>
</gene>
<evidence type="ECO:0000313" key="11">
    <source>
        <dbReference type="Proteomes" id="UP001445076"/>
    </source>
</evidence>
<evidence type="ECO:0000256" key="7">
    <source>
        <dbReference type="ARBA" id="ARBA00039318"/>
    </source>
</evidence>
<evidence type="ECO:0000256" key="1">
    <source>
        <dbReference type="ARBA" id="ARBA00004173"/>
    </source>
</evidence>
<dbReference type="InterPro" id="IPR000754">
    <property type="entry name" value="Ribosomal_uS9"/>
</dbReference>
<protein>
    <recommendedName>
        <fullName evidence="7">Small ribosomal subunit protein uS9m</fullName>
    </recommendedName>
    <alternativeName>
        <fullName evidence="8">28S ribosomal protein S9, mitochondrial</fullName>
    </alternativeName>
</protein>
<dbReference type="InterPro" id="IPR020568">
    <property type="entry name" value="Ribosomal_Su5_D2-typ_SF"/>
</dbReference>
<comment type="similarity">
    <text evidence="2">Belongs to the universal ribosomal protein uS9 family.</text>
</comment>
<organism evidence="10 11">
    <name type="scientific">Cherax quadricarinatus</name>
    <name type="common">Australian red claw crayfish</name>
    <dbReference type="NCBI Taxonomy" id="27406"/>
    <lineage>
        <taxon>Eukaryota</taxon>
        <taxon>Metazoa</taxon>
        <taxon>Ecdysozoa</taxon>
        <taxon>Arthropoda</taxon>
        <taxon>Crustacea</taxon>
        <taxon>Multicrustacea</taxon>
        <taxon>Malacostraca</taxon>
        <taxon>Eumalacostraca</taxon>
        <taxon>Eucarida</taxon>
        <taxon>Decapoda</taxon>
        <taxon>Pleocyemata</taxon>
        <taxon>Astacidea</taxon>
        <taxon>Parastacoidea</taxon>
        <taxon>Parastacidae</taxon>
        <taxon>Cherax</taxon>
    </lineage>
</organism>
<evidence type="ECO:0000256" key="6">
    <source>
        <dbReference type="ARBA" id="ARBA00023274"/>
    </source>
</evidence>
<proteinExistence type="inferred from homology"/>
<keyword evidence="3" id="KW-0809">Transit peptide</keyword>
<keyword evidence="11" id="KW-1185">Reference proteome</keyword>
<accession>A0AAW0WN44</accession>
<dbReference type="Pfam" id="PF00380">
    <property type="entry name" value="Ribosomal_S9"/>
    <property type="match status" value="1"/>
</dbReference>
<evidence type="ECO:0000256" key="3">
    <source>
        <dbReference type="ARBA" id="ARBA00022946"/>
    </source>
</evidence>
<feature type="region of interest" description="Disordered" evidence="9">
    <location>
        <begin position="389"/>
        <end position="408"/>
    </location>
</feature>
<dbReference type="Gene3D" id="3.30.230.10">
    <property type="match status" value="1"/>
</dbReference>
<sequence>MASVCIGNLVRNSAKVFRNSYITQVRTPYGLQIRCWNSTTPEPSSKPLTSVPASDTIKHEGSGNQLIKVSKAMKAYQEKAQALDALMFEKTTEYEIGRRHLANMMGEDPETFTDEDIDTAIEYLFPSGLFEPRARPLMKHPTEVFARKKVAEFDETGRPFHVLFYTGLPNYYQVLHDLSEKVRELDSFSDRMMQYNIHKDPERTLNVGGTEWVKKEQLEDILLEKLKDKQYEFFVRSMNRLLDHPFSYRVEEFIMKFRKHVQISVIHKEIPKLMFTAEGTPYMAAVGRRKTSTASVTVYGRGSGKISINGEDLLYFKYIQDREQVLFPLQFSGLLGKVDVVADVDGGGFSGQSGAIRYAISMAVRSFVDEQMMEKMRLAGLLTRDPRRHERKKPGWKGARAKYTWKKR</sequence>
<keyword evidence="5" id="KW-0496">Mitochondrion</keyword>
<evidence type="ECO:0000256" key="4">
    <source>
        <dbReference type="ARBA" id="ARBA00022980"/>
    </source>
</evidence>
<dbReference type="Proteomes" id="UP001445076">
    <property type="component" value="Unassembled WGS sequence"/>
</dbReference>
<evidence type="ECO:0000256" key="8">
    <source>
        <dbReference type="ARBA" id="ARBA00076042"/>
    </source>
</evidence>
<comment type="caution">
    <text evidence="10">The sequence shown here is derived from an EMBL/GenBank/DDBJ whole genome shotgun (WGS) entry which is preliminary data.</text>
</comment>
<dbReference type="FunFam" id="3.30.230.10:FF:000035">
    <property type="entry name" value="28S ribosomal protein S9, mitochondrial"/>
    <property type="match status" value="1"/>
</dbReference>
<name>A0AAW0WN44_CHEQU</name>
<dbReference type="GO" id="GO:0003723">
    <property type="term" value="F:RNA binding"/>
    <property type="evidence" value="ECO:0007669"/>
    <property type="project" value="TreeGrafter"/>
</dbReference>
<dbReference type="GO" id="GO:0005743">
    <property type="term" value="C:mitochondrial inner membrane"/>
    <property type="evidence" value="ECO:0007669"/>
    <property type="project" value="UniProtKB-ARBA"/>
</dbReference>